<dbReference type="GO" id="GO:0016757">
    <property type="term" value="F:glycosyltransferase activity"/>
    <property type="evidence" value="ECO:0007669"/>
    <property type="project" value="UniProtKB-KW"/>
</dbReference>
<evidence type="ECO:0000256" key="1">
    <source>
        <dbReference type="ARBA" id="ARBA00022676"/>
    </source>
</evidence>
<sequence>MKKTIGYLIPEFPGQTHIFFWREIKALKSAGMEIEIISTKLPHSKIISHSWSKEAQEKTTYLFPPTQYFWGMIVELLSCGLRGWFKCFQSILQAQQLSLYERLRLVAFVFIGAELSYLAKKHQWQHIHVHSCANSANIAMFASLLSGITYSLTLHGPLSDYGSNQEQKWKYATFAIIITQKLYDEVKQKLDGNLPKHLAIAPMGVDPVVFQRTISYQPWETQKTCRIFSCGRLNPCKGHADLIEAIAMVNQEGIDIELKIAGEDEQGGEGYHKQLDKLVQELNLEKSVHLLGAVSEEKVRQYLEEAHIFALASWKEPLGVAIMEAMMMEVPIIVTGEGGVKELVDHEVNGLLVSPKSPKVLAEAIKKLLNNPQLSCALSKASRERVIKDFSSEKSAKIITEFLSKN</sequence>
<dbReference type="PANTHER" id="PTHR12526">
    <property type="entry name" value="GLYCOSYLTRANSFERASE"/>
    <property type="match status" value="1"/>
</dbReference>
<keyword evidence="1" id="KW-0328">Glycosyltransferase</keyword>
<name>T2IEV6_CROWT</name>
<comment type="caution">
    <text evidence="4">The sequence shown here is derived from an EMBL/GenBank/DDBJ whole genome shotgun (WGS) entry which is preliminary data.</text>
</comment>
<dbReference type="InterPro" id="IPR001296">
    <property type="entry name" value="Glyco_trans_1"/>
</dbReference>
<dbReference type="CDD" id="cd03801">
    <property type="entry name" value="GT4_PimA-like"/>
    <property type="match status" value="1"/>
</dbReference>
<evidence type="ECO:0000256" key="2">
    <source>
        <dbReference type="ARBA" id="ARBA00022679"/>
    </source>
</evidence>
<feature type="domain" description="Glycosyl transferase family 1" evidence="3">
    <location>
        <begin position="226"/>
        <end position="385"/>
    </location>
</feature>
<dbReference type="RefSeq" id="WP_021831142.1">
    <property type="nucleotide sequence ID" value="NZ_CAQK01000579.1"/>
</dbReference>
<dbReference type="PANTHER" id="PTHR12526:SF510">
    <property type="entry name" value="D-INOSITOL 3-PHOSPHATE GLYCOSYLTRANSFERASE"/>
    <property type="match status" value="1"/>
</dbReference>
<evidence type="ECO:0000313" key="5">
    <source>
        <dbReference type="Proteomes" id="UP000018348"/>
    </source>
</evidence>
<dbReference type="Proteomes" id="UP000018348">
    <property type="component" value="Unassembled WGS sequence"/>
</dbReference>
<dbReference type="Pfam" id="PF00534">
    <property type="entry name" value="Glycos_transf_1"/>
    <property type="match status" value="1"/>
</dbReference>
<protein>
    <submittedName>
        <fullName evidence="4">Glycosyl transferase, group 1 family protein</fullName>
    </submittedName>
</protein>
<gene>
    <name evidence="4" type="ORF">CWATWH8502_2783</name>
</gene>
<evidence type="ECO:0000259" key="3">
    <source>
        <dbReference type="Pfam" id="PF00534"/>
    </source>
</evidence>
<accession>T2IEV6</accession>
<organism evidence="4 5">
    <name type="scientific">Crocosphaera watsonii WH 8502</name>
    <dbReference type="NCBI Taxonomy" id="423474"/>
    <lineage>
        <taxon>Bacteria</taxon>
        <taxon>Bacillati</taxon>
        <taxon>Cyanobacteriota</taxon>
        <taxon>Cyanophyceae</taxon>
        <taxon>Oscillatoriophycideae</taxon>
        <taxon>Chroococcales</taxon>
        <taxon>Aphanothecaceae</taxon>
        <taxon>Crocosphaera</taxon>
    </lineage>
</organism>
<dbReference type="Gene3D" id="3.40.50.2000">
    <property type="entry name" value="Glycogen Phosphorylase B"/>
    <property type="match status" value="2"/>
</dbReference>
<proteinExistence type="predicted"/>
<dbReference type="SUPFAM" id="SSF53756">
    <property type="entry name" value="UDP-Glycosyltransferase/glycogen phosphorylase"/>
    <property type="match status" value="1"/>
</dbReference>
<reference evidence="4 5" key="1">
    <citation type="submission" date="2013-01" db="EMBL/GenBank/DDBJ databases">
        <authorList>
            <person name="Bench S."/>
        </authorList>
    </citation>
    <scope>NUCLEOTIDE SEQUENCE [LARGE SCALE GENOMIC DNA]</scope>
    <source>
        <strain evidence="4 5">WH 8502</strain>
    </source>
</reference>
<dbReference type="NCBIfam" id="NF041876">
    <property type="entry name" value="EPS_EpsE"/>
    <property type="match status" value="1"/>
</dbReference>
<dbReference type="EMBL" id="CAQK01000579">
    <property type="protein sequence ID" value="CCQ52076.1"/>
    <property type="molecule type" value="Genomic_DNA"/>
</dbReference>
<dbReference type="AlphaFoldDB" id="T2IEV6"/>
<keyword evidence="2 4" id="KW-0808">Transferase</keyword>
<reference evidence="4 5" key="2">
    <citation type="submission" date="2013-09" db="EMBL/GenBank/DDBJ databases">
        <title>Whole genome comparison of six Crocosphaera watsonii strains with differing phenotypes.</title>
        <authorList>
            <person name="Bench S.R."/>
            <person name="Heller P."/>
            <person name="Frank I."/>
            <person name="Arciniega M."/>
            <person name="Shilova I.N."/>
            <person name="Zehr J.P."/>
        </authorList>
    </citation>
    <scope>NUCLEOTIDE SEQUENCE [LARGE SCALE GENOMIC DNA]</scope>
    <source>
        <strain evidence="4 5">WH 8502</strain>
    </source>
</reference>
<evidence type="ECO:0000313" key="4">
    <source>
        <dbReference type="EMBL" id="CCQ52076.1"/>
    </source>
</evidence>